<evidence type="ECO:0000313" key="11">
    <source>
        <dbReference type="Proteomes" id="UP000251891"/>
    </source>
</evidence>
<dbReference type="PANTHER" id="PTHR43806">
    <property type="entry name" value="PEPTIDASE S8"/>
    <property type="match status" value="1"/>
</dbReference>
<feature type="compositionally biased region" description="Low complexity" evidence="6">
    <location>
        <begin position="335"/>
        <end position="346"/>
    </location>
</feature>
<keyword evidence="2 5" id="KW-0645">Protease</keyword>
<dbReference type="InterPro" id="IPR050131">
    <property type="entry name" value="Peptidase_S8_subtilisin-like"/>
</dbReference>
<evidence type="ECO:0000256" key="6">
    <source>
        <dbReference type="SAM" id="MobiDB-lite"/>
    </source>
</evidence>
<dbReference type="EMBL" id="QLYX01000019">
    <property type="protein sequence ID" value="RAY11318.1"/>
    <property type="molecule type" value="Genomic_DNA"/>
</dbReference>
<dbReference type="InterPro" id="IPR036852">
    <property type="entry name" value="Peptidase_S8/S53_dom_sf"/>
</dbReference>
<keyword evidence="7" id="KW-1133">Transmembrane helix</keyword>
<feature type="active site" description="Charge relay system" evidence="5">
    <location>
        <position position="62"/>
    </location>
</feature>
<dbReference type="GO" id="GO:0004252">
    <property type="term" value="F:serine-type endopeptidase activity"/>
    <property type="evidence" value="ECO:0007669"/>
    <property type="project" value="UniProtKB-UniRule"/>
</dbReference>
<feature type="chain" id="PRO_5016941601" description="Peptidase S8/S53 domain-containing protein" evidence="8">
    <location>
        <begin position="28"/>
        <end position="395"/>
    </location>
</feature>
<evidence type="ECO:0000256" key="5">
    <source>
        <dbReference type="PROSITE-ProRule" id="PRU01240"/>
    </source>
</evidence>
<feature type="transmembrane region" description="Helical" evidence="7">
    <location>
        <begin position="359"/>
        <end position="379"/>
    </location>
</feature>
<dbReference type="InterPro" id="IPR015500">
    <property type="entry name" value="Peptidase_S8_subtilisin-rel"/>
</dbReference>
<evidence type="ECO:0000256" key="2">
    <source>
        <dbReference type="ARBA" id="ARBA00022670"/>
    </source>
</evidence>
<keyword evidence="11" id="KW-1185">Reference proteome</keyword>
<proteinExistence type="inferred from homology"/>
<reference evidence="10 11" key="1">
    <citation type="submission" date="2018-06" db="EMBL/GenBank/DDBJ databases">
        <title>Actinomadura craniellae sp. nov. isolated from marine sponge Craniella sp.</title>
        <authorList>
            <person name="Li L."/>
            <person name="Xu Q.H."/>
            <person name="Lin H.W."/>
            <person name="Lu Y.H."/>
        </authorList>
    </citation>
    <scope>NUCLEOTIDE SEQUENCE [LARGE SCALE GENOMIC DNA]</scope>
    <source>
        <strain evidence="10 11">LHW63021</strain>
    </source>
</reference>
<dbReference type="RefSeq" id="WP_111871510.1">
    <property type="nucleotide sequence ID" value="NZ_QLYX01000019.1"/>
</dbReference>
<dbReference type="Gene3D" id="3.40.50.200">
    <property type="entry name" value="Peptidase S8/S53 domain"/>
    <property type="match status" value="1"/>
</dbReference>
<feature type="active site" description="Charge relay system" evidence="5">
    <location>
        <position position="100"/>
    </location>
</feature>
<keyword evidence="8" id="KW-0732">Signal</keyword>
<keyword evidence="4 5" id="KW-0720">Serine protease</keyword>
<dbReference type="OrthoDB" id="3530033at2"/>
<evidence type="ECO:0000256" key="4">
    <source>
        <dbReference type="ARBA" id="ARBA00022825"/>
    </source>
</evidence>
<dbReference type="PRINTS" id="PR00723">
    <property type="entry name" value="SUBTILISIN"/>
</dbReference>
<feature type="region of interest" description="Disordered" evidence="6">
    <location>
        <begin position="327"/>
        <end position="354"/>
    </location>
</feature>
<protein>
    <recommendedName>
        <fullName evidence="9">Peptidase S8/S53 domain-containing protein</fullName>
    </recommendedName>
</protein>
<dbReference type="PANTHER" id="PTHR43806:SF11">
    <property type="entry name" value="CEREVISIN-RELATED"/>
    <property type="match status" value="1"/>
</dbReference>
<dbReference type="GO" id="GO:0006508">
    <property type="term" value="P:proteolysis"/>
    <property type="evidence" value="ECO:0007669"/>
    <property type="project" value="UniProtKB-KW"/>
</dbReference>
<keyword evidence="3 5" id="KW-0378">Hydrolase</keyword>
<name>A0A365GX29_9ACTN</name>
<evidence type="ECO:0000259" key="9">
    <source>
        <dbReference type="Pfam" id="PF00082"/>
    </source>
</evidence>
<evidence type="ECO:0000256" key="3">
    <source>
        <dbReference type="ARBA" id="ARBA00022801"/>
    </source>
</evidence>
<gene>
    <name evidence="10" type="ORF">DPM19_30295</name>
</gene>
<sequence length="395" mass="41547">MRRLFRWASATLAGAALLATTGTPALALPSPREEQWWFGAWQIHTKVWKISQGQGVTVALIDTGIQARVPDLRGVVLKGIHFGPQGGDGRTDGDPDGDGHGTGMAALIAAQGRGTGMLGVAPKVRLLPVGATGTDLERSLKYAADHGADVINISAGWDGIECPEETQQMVAYAIRRGAVIVASASNKSDWGESTIYPASCAGVLAVGALRHDLQIWELSTPGWYVSAAAPGMGVASIGLAGTFGGKGNGTSQAAALTSGAAALVRARYPELSNRQVVQRLLYTTRDVGPKGWDKYTGYGAIIPYRALTEKVPANAPNPTFARLDQWEAKQKRQTGSSSPKAASGGKNPAGNAKGSSNSVLKLASLVAGISIIIVFFGLLRRRFNIYIRYENRGRG</sequence>
<accession>A0A365GX29</accession>
<keyword evidence="7" id="KW-0812">Transmembrane</keyword>
<dbReference type="SUPFAM" id="SSF52743">
    <property type="entry name" value="Subtilisin-like"/>
    <property type="match status" value="1"/>
</dbReference>
<feature type="active site" description="Charge relay system" evidence="5">
    <location>
        <position position="251"/>
    </location>
</feature>
<feature type="signal peptide" evidence="8">
    <location>
        <begin position="1"/>
        <end position="27"/>
    </location>
</feature>
<dbReference type="CDD" id="cd00306">
    <property type="entry name" value="Peptidases_S8_S53"/>
    <property type="match status" value="1"/>
</dbReference>
<evidence type="ECO:0000313" key="10">
    <source>
        <dbReference type="EMBL" id="RAY11318.1"/>
    </source>
</evidence>
<evidence type="ECO:0000256" key="8">
    <source>
        <dbReference type="SAM" id="SignalP"/>
    </source>
</evidence>
<dbReference type="InterPro" id="IPR000209">
    <property type="entry name" value="Peptidase_S8/S53_dom"/>
</dbReference>
<keyword evidence="7" id="KW-0472">Membrane</keyword>
<dbReference type="Pfam" id="PF00082">
    <property type="entry name" value="Peptidase_S8"/>
    <property type="match status" value="1"/>
</dbReference>
<comment type="caution">
    <text evidence="10">The sequence shown here is derived from an EMBL/GenBank/DDBJ whole genome shotgun (WGS) entry which is preliminary data.</text>
</comment>
<evidence type="ECO:0000256" key="7">
    <source>
        <dbReference type="SAM" id="Phobius"/>
    </source>
</evidence>
<evidence type="ECO:0000256" key="1">
    <source>
        <dbReference type="ARBA" id="ARBA00011073"/>
    </source>
</evidence>
<dbReference type="Proteomes" id="UP000251891">
    <property type="component" value="Unassembled WGS sequence"/>
</dbReference>
<comment type="similarity">
    <text evidence="1 5">Belongs to the peptidase S8 family.</text>
</comment>
<dbReference type="AlphaFoldDB" id="A0A365GX29"/>
<organism evidence="10 11">
    <name type="scientific">Actinomadura craniellae</name>
    <dbReference type="NCBI Taxonomy" id="2231787"/>
    <lineage>
        <taxon>Bacteria</taxon>
        <taxon>Bacillati</taxon>
        <taxon>Actinomycetota</taxon>
        <taxon>Actinomycetes</taxon>
        <taxon>Streptosporangiales</taxon>
        <taxon>Thermomonosporaceae</taxon>
        <taxon>Actinomadura</taxon>
    </lineage>
</organism>
<dbReference type="PROSITE" id="PS51892">
    <property type="entry name" value="SUBTILASE"/>
    <property type="match status" value="1"/>
</dbReference>
<feature type="domain" description="Peptidase S8/S53" evidence="9">
    <location>
        <begin position="53"/>
        <end position="299"/>
    </location>
</feature>